<dbReference type="Proteomes" id="UP000191110">
    <property type="component" value="Unassembled WGS sequence"/>
</dbReference>
<dbReference type="PROSITE" id="PS51257">
    <property type="entry name" value="PROKAR_LIPOPROTEIN"/>
    <property type="match status" value="1"/>
</dbReference>
<feature type="signal peptide" evidence="2">
    <location>
        <begin position="1"/>
        <end position="24"/>
    </location>
</feature>
<evidence type="ECO:0000313" key="3">
    <source>
        <dbReference type="EMBL" id="OOZ39598.1"/>
    </source>
</evidence>
<evidence type="ECO:0000313" key="4">
    <source>
        <dbReference type="Proteomes" id="UP000191110"/>
    </source>
</evidence>
<keyword evidence="2" id="KW-0732">Signal</keyword>
<keyword evidence="1" id="KW-1133">Transmembrane helix</keyword>
<dbReference type="EMBL" id="MPRL01000047">
    <property type="protein sequence ID" value="OOZ39598.1"/>
    <property type="molecule type" value="Genomic_DNA"/>
</dbReference>
<keyword evidence="4" id="KW-1185">Reference proteome</keyword>
<evidence type="ECO:0008006" key="5">
    <source>
        <dbReference type="Google" id="ProtNLM"/>
    </source>
</evidence>
<proteinExistence type="predicted"/>
<dbReference type="AlphaFoldDB" id="A0A1T2L3A4"/>
<feature type="chain" id="PRO_5010584987" description="PEGA domain-containing protein" evidence="2">
    <location>
        <begin position="25"/>
        <end position="162"/>
    </location>
</feature>
<evidence type="ECO:0000256" key="1">
    <source>
        <dbReference type="SAM" id="Phobius"/>
    </source>
</evidence>
<accession>A0A1T2L3A4</accession>
<organism evidence="3 4">
    <name type="scientific">Solemya pervernicosa gill symbiont</name>
    <dbReference type="NCBI Taxonomy" id="642797"/>
    <lineage>
        <taxon>Bacteria</taxon>
        <taxon>Pseudomonadati</taxon>
        <taxon>Pseudomonadota</taxon>
        <taxon>Gammaproteobacteria</taxon>
        <taxon>sulfur-oxidizing symbionts</taxon>
    </lineage>
</organism>
<keyword evidence="1" id="KW-0472">Membrane</keyword>
<sequence>MKKITAGLALSVALLSGCSSIISKSDYAVAITSHPENANFVVTNKSGMKVDSGMTPATVSLKSSSGFFEGETYTIVVSKDGYSDKSYTMTSSIDGWYFGNILFGGIIGMLIVDPMTGAMYNLPEQVVVSLDQSVAEIKSDTLKIATIDSLSTEQVLRLQKIQ</sequence>
<feature type="transmembrane region" description="Helical" evidence="1">
    <location>
        <begin position="95"/>
        <end position="112"/>
    </location>
</feature>
<comment type="caution">
    <text evidence="3">The sequence shown here is derived from an EMBL/GenBank/DDBJ whole genome shotgun (WGS) entry which is preliminary data.</text>
</comment>
<dbReference type="OrthoDB" id="194242at2"/>
<protein>
    <recommendedName>
        <fullName evidence="5">PEGA domain-containing protein</fullName>
    </recommendedName>
</protein>
<dbReference type="RefSeq" id="WP_078484125.1">
    <property type="nucleotide sequence ID" value="NZ_MPRL01000047.1"/>
</dbReference>
<gene>
    <name evidence="3" type="ORF">BOW53_10965</name>
</gene>
<evidence type="ECO:0000256" key="2">
    <source>
        <dbReference type="SAM" id="SignalP"/>
    </source>
</evidence>
<name>A0A1T2L3A4_9GAMM</name>
<keyword evidence="1" id="KW-0812">Transmembrane</keyword>
<reference evidence="3 4" key="1">
    <citation type="submission" date="2016-11" db="EMBL/GenBank/DDBJ databases">
        <title>Mixed transmission modes and dynamic genome evolution in an obligate animal-bacterial symbiosis.</title>
        <authorList>
            <person name="Russell S.L."/>
            <person name="Corbett-Detig R.B."/>
            <person name="Cavanaugh C.M."/>
        </authorList>
    </citation>
    <scope>NUCLEOTIDE SEQUENCE [LARGE SCALE GENOMIC DNA]</scope>
    <source>
        <strain evidence="3">Sveles-Q1</strain>
    </source>
</reference>